<evidence type="ECO:0000313" key="8">
    <source>
        <dbReference type="Proteomes" id="UP000182690"/>
    </source>
</evidence>
<reference evidence="7 8" key="1">
    <citation type="submission" date="2016-10" db="EMBL/GenBank/DDBJ databases">
        <authorList>
            <person name="de Groot N.N."/>
        </authorList>
    </citation>
    <scope>NUCLEOTIDE SEQUENCE [LARGE SCALE GENOMIC DNA]</scope>
    <source>
        <strain evidence="7 8">DSM 22788</strain>
    </source>
</reference>
<feature type="transmembrane region" description="Helical" evidence="6">
    <location>
        <begin position="141"/>
        <end position="159"/>
    </location>
</feature>
<feature type="transmembrane region" description="Helical" evidence="6">
    <location>
        <begin position="441"/>
        <end position="465"/>
    </location>
</feature>
<proteinExistence type="predicted"/>
<dbReference type="Pfam" id="PF13520">
    <property type="entry name" value="AA_permease_2"/>
    <property type="match status" value="1"/>
</dbReference>
<dbReference type="Gene3D" id="1.20.1740.10">
    <property type="entry name" value="Amino acid/polyamine transporter I"/>
    <property type="match status" value="1"/>
</dbReference>
<dbReference type="Proteomes" id="UP000182690">
    <property type="component" value="Unassembled WGS sequence"/>
</dbReference>
<dbReference type="RefSeq" id="WP_010155816.1">
    <property type="nucleotide sequence ID" value="NZ_FNKB01000001.1"/>
</dbReference>
<sequence>MAPQQQAVEPPLDTTTINRLQGNMGVGTLAMSVLAFSSPLATVAGTMPVLLMFGGNSAPAIYLIMTAMLLIFSVGFVLMSRRIENPGGFYSFVTAGLGKAAGLGGAFLALVGYLFIGYFAPVFFAVTMSGFVVHTLGGPDIAWYWYALAIIVLTTFFAYNRIDLSAKVLTIVMVLEVLIIVVYDVAAFAHNVSSGEDFSLSLPRPSDATFGLALLFAIGNFFGFEATVIYREEVKDPARTIPRATYLSVLGIGLFYAATASAYVAFFGTEGVQSAAASDTANLFHNSIVLLLGKIFADVMTILLITSTLACMLSIQNIAARYGFSLARDHALPRALGHVHPKHNSPYLSALTVGVVWALATAVFAVLALPPEQLYVVASGSGTFSVLLLMFIASAAVFVYFVRKRRDAPESVWKSLVAPLISALFLGAVTVIAIANFPELVGGSGAITVVFMGLTFALFVGGFVYARVLRSRRPDVYARLGRQKY</sequence>
<protein>
    <submittedName>
        <fullName evidence="7">Amino acid transporter</fullName>
    </submittedName>
</protein>
<evidence type="ECO:0000256" key="2">
    <source>
        <dbReference type="ARBA" id="ARBA00022475"/>
    </source>
</evidence>
<keyword evidence="5 6" id="KW-0472">Membrane</keyword>
<feature type="transmembrane region" description="Helical" evidence="6">
    <location>
        <begin position="244"/>
        <end position="268"/>
    </location>
</feature>
<gene>
    <name evidence="7" type="ORF">SAMN04488565_0427</name>
</gene>
<evidence type="ECO:0000256" key="4">
    <source>
        <dbReference type="ARBA" id="ARBA00022989"/>
    </source>
</evidence>
<evidence type="ECO:0000256" key="1">
    <source>
        <dbReference type="ARBA" id="ARBA00004651"/>
    </source>
</evidence>
<dbReference type="EMBL" id="FNKB01000001">
    <property type="protein sequence ID" value="SDQ08985.1"/>
    <property type="molecule type" value="Genomic_DNA"/>
</dbReference>
<feature type="transmembrane region" description="Helical" evidence="6">
    <location>
        <begin position="29"/>
        <end position="54"/>
    </location>
</feature>
<organism evidence="7 8">
    <name type="scientific">Leucobacter chromiiresistens</name>
    <dbReference type="NCBI Taxonomy" id="1079994"/>
    <lineage>
        <taxon>Bacteria</taxon>
        <taxon>Bacillati</taxon>
        <taxon>Actinomycetota</taxon>
        <taxon>Actinomycetes</taxon>
        <taxon>Micrococcales</taxon>
        <taxon>Microbacteriaceae</taxon>
        <taxon>Leucobacter</taxon>
    </lineage>
</organism>
<evidence type="ECO:0000256" key="6">
    <source>
        <dbReference type="SAM" id="Phobius"/>
    </source>
</evidence>
<dbReference type="GO" id="GO:0005886">
    <property type="term" value="C:plasma membrane"/>
    <property type="evidence" value="ECO:0007669"/>
    <property type="project" value="UniProtKB-SubCell"/>
</dbReference>
<dbReference type="PIRSF" id="PIRSF006060">
    <property type="entry name" value="AA_transporter"/>
    <property type="match status" value="1"/>
</dbReference>
<feature type="transmembrane region" description="Helical" evidence="6">
    <location>
        <begin position="210"/>
        <end position="232"/>
    </location>
</feature>
<evidence type="ECO:0000256" key="5">
    <source>
        <dbReference type="ARBA" id="ARBA00023136"/>
    </source>
</evidence>
<feature type="transmembrane region" description="Helical" evidence="6">
    <location>
        <begin position="347"/>
        <end position="369"/>
    </location>
</feature>
<accession>A0A1H0Y1L9</accession>
<feature type="transmembrane region" description="Helical" evidence="6">
    <location>
        <begin position="413"/>
        <end position="435"/>
    </location>
</feature>
<dbReference type="PANTHER" id="PTHR42770:SF16">
    <property type="entry name" value="AMINO ACID PERMEASE"/>
    <property type="match status" value="1"/>
</dbReference>
<evidence type="ECO:0000256" key="3">
    <source>
        <dbReference type="ARBA" id="ARBA00022692"/>
    </source>
</evidence>
<comment type="subcellular location">
    <subcellularLocation>
        <location evidence="1">Cell membrane</location>
        <topology evidence="1">Multi-pass membrane protein</topology>
    </subcellularLocation>
</comment>
<keyword evidence="3 6" id="KW-0812">Transmembrane</keyword>
<dbReference type="InterPro" id="IPR002293">
    <property type="entry name" value="AA/rel_permease1"/>
</dbReference>
<feature type="transmembrane region" description="Helical" evidence="6">
    <location>
        <begin position="288"/>
        <end position="315"/>
    </location>
</feature>
<dbReference type="AlphaFoldDB" id="A0A1H0Y1L9"/>
<evidence type="ECO:0000313" key="7">
    <source>
        <dbReference type="EMBL" id="SDQ08985.1"/>
    </source>
</evidence>
<dbReference type="STRING" id="1079994.SAMN04488565_0427"/>
<dbReference type="GO" id="GO:0022857">
    <property type="term" value="F:transmembrane transporter activity"/>
    <property type="evidence" value="ECO:0007669"/>
    <property type="project" value="InterPro"/>
</dbReference>
<feature type="transmembrane region" description="Helical" evidence="6">
    <location>
        <begin position="60"/>
        <end position="79"/>
    </location>
</feature>
<dbReference type="eggNOG" id="COG0531">
    <property type="taxonomic scope" value="Bacteria"/>
</dbReference>
<dbReference type="InterPro" id="IPR050367">
    <property type="entry name" value="APC_superfamily"/>
</dbReference>
<dbReference type="PANTHER" id="PTHR42770">
    <property type="entry name" value="AMINO ACID TRANSPORTER-RELATED"/>
    <property type="match status" value="1"/>
</dbReference>
<name>A0A1H0Y1L9_9MICO</name>
<keyword evidence="4 6" id="KW-1133">Transmembrane helix</keyword>
<feature type="transmembrane region" description="Helical" evidence="6">
    <location>
        <begin position="375"/>
        <end position="401"/>
    </location>
</feature>
<feature type="transmembrane region" description="Helical" evidence="6">
    <location>
        <begin position="168"/>
        <end position="190"/>
    </location>
</feature>
<feature type="transmembrane region" description="Helical" evidence="6">
    <location>
        <begin position="100"/>
        <end position="121"/>
    </location>
</feature>
<keyword evidence="2" id="KW-1003">Cell membrane</keyword>